<feature type="domain" description="N-acetyltransferase" evidence="1">
    <location>
        <begin position="1"/>
        <end position="152"/>
    </location>
</feature>
<sequence length="158" mass="18414">MENRKIRDEDFDFFKEIIPHSHTWMKEEGLTGEENDEHLRSYLHRYDETGGEWLIWSGEGQKIGAAYLVYAAPSNQKPWLGTIVIHPEKRKQGFAKKIIEEISSMVIKNSPVLFSACPAENTSWIRFLNHNGFEQAGLENDEKGKEYIKFVKFLSDYD</sequence>
<dbReference type="InterPro" id="IPR016181">
    <property type="entry name" value="Acyl_CoA_acyltransferase"/>
</dbReference>
<name>A0A9X1XAB5_9BACL</name>
<dbReference type="SUPFAM" id="SSF55729">
    <property type="entry name" value="Acyl-CoA N-acyltransferases (Nat)"/>
    <property type="match status" value="1"/>
</dbReference>
<dbReference type="AlphaFoldDB" id="A0A9X1XAB5"/>
<protein>
    <submittedName>
        <fullName evidence="2">GNAT family N-acetyltransferase</fullName>
    </submittedName>
</protein>
<dbReference type="GO" id="GO:0016747">
    <property type="term" value="F:acyltransferase activity, transferring groups other than amino-acyl groups"/>
    <property type="evidence" value="ECO:0007669"/>
    <property type="project" value="InterPro"/>
</dbReference>
<dbReference type="InterPro" id="IPR000182">
    <property type="entry name" value="GNAT_dom"/>
</dbReference>
<dbReference type="CDD" id="cd04301">
    <property type="entry name" value="NAT_SF"/>
    <property type="match status" value="1"/>
</dbReference>
<reference evidence="2" key="1">
    <citation type="submission" date="2021-09" db="EMBL/GenBank/DDBJ databases">
        <title>Genome analysis of Fictibacillus sp. KIGAM418 isolated from marine sediment.</title>
        <authorList>
            <person name="Seo M.-J."/>
            <person name="Cho E.-S."/>
            <person name="Hwang C.Y."/>
        </authorList>
    </citation>
    <scope>NUCLEOTIDE SEQUENCE</scope>
    <source>
        <strain evidence="2">KIGAM418</strain>
    </source>
</reference>
<accession>A0A9X1XAB5</accession>
<dbReference type="Pfam" id="PF13302">
    <property type="entry name" value="Acetyltransf_3"/>
    <property type="match status" value="1"/>
</dbReference>
<gene>
    <name evidence="2" type="ORF">LCY76_09675</name>
</gene>
<dbReference type="RefSeq" id="WP_248252471.1">
    <property type="nucleotide sequence ID" value="NZ_JAIWJX010000002.1"/>
</dbReference>
<dbReference type="Gene3D" id="3.40.630.30">
    <property type="match status" value="1"/>
</dbReference>
<organism evidence="2 3">
    <name type="scientific">Fictibacillus marinisediminis</name>
    <dbReference type="NCBI Taxonomy" id="2878389"/>
    <lineage>
        <taxon>Bacteria</taxon>
        <taxon>Bacillati</taxon>
        <taxon>Bacillota</taxon>
        <taxon>Bacilli</taxon>
        <taxon>Bacillales</taxon>
        <taxon>Fictibacillaceae</taxon>
        <taxon>Fictibacillus</taxon>
    </lineage>
</organism>
<evidence type="ECO:0000313" key="3">
    <source>
        <dbReference type="Proteomes" id="UP001139011"/>
    </source>
</evidence>
<evidence type="ECO:0000259" key="1">
    <source>
        <dbReference type="PROSITE" id="PS51186"/>
    </source>
</evidence>
<evidence type="ECO:0000313" key="2">
    <source>
        <dbReference type="EMBL" id="MCK6256863.1"/>
    </source>
</evidence>
<keyword evidence="3" id="KW-1185">Reference proteome</keyword>
<dbReference type="PROSITE" id="PS51186">
    <property type="entry name" value="GNAT"/>
    <property type="match status" value="1"/>
</dbReference>
<dbReference type="Proteomes" id="UP001139011">
    <property type="component" value="Unassembled WGS sequence"/>
</dbReference>
<comment type="caution">
    <text evidence="2">The sequence shown here is derived from an EMBL/GenBank/DDBJ whole genome shotgun (WGS) entry which is preliminary data.</text>
</comment>
<dbReference type="EMBL" id="JAIWJX010000002">
    <property type="protein sequence ID" value="MCK6256863.1"/>
    <property type="molecule type" value="Genomic_DNA"/>
</dbReference>
<proteinExistence type="predicted"/>